<reference evidence="5" key="1">
    <citation type="journal article" date="2019" name="Int. J. Syst. Evol. Microbiol.">
        <title>The Global Catalogue of Microorganisms (GCM) 10K type strain sequencing project: providing services to taxonomists for standard genome sequencing and annotation.</title>
        <authorList>
            <consortium name="The Broad Institute Genomics Platform"/>
            <consortium name="The Broad Institute Genome Sequencing Center for Infectious Disease"/>
            <person name="Wu L."/>
            <person name="Ma J."/>
        </authorList>
    </citation>
    <scope>NUCLEOTIDE SEQUENCE [LARGE SCALE GENOMIC DNA]</scope>
    <source>
        <strain evidence="5">JCM 13518</strain>
    </source>
</reference>
<dbReference type="Proteomes" id="UP001501057">
    <property type="component" value="Unassembled WGS sequence"/>
</dbReference>
<organism evidence="4 5">
    <name type="scientific">Aeromicrobium alkaliterrae</name>
    <dbReference type="NCBI Taxonomy" id="302168"/>
    <lineage>
        <taxon>Bacteria</taxon>
        <taxon>Bacillati</taxon>
        <taxon>Actinomycetota</taxon>
        <taxon>Actinomycetes</taxon>
        <taxon>Propionibacteriales</taxon>
        <taxon>Nocardioidaceae</taxon>
        <taxon>Aeromicrobium</taxon>
    </lineage>
</organism>
<comment type="caution">
    <text evidence="4">The sequence shown here is derived from an EMBL/GenBank/DDBJ whole genome shotgun (WGS) entry which is preliminary data.</text>
</comment>
<dbReference type="Pfam" id="PF14257">
    <property type="entry name" value="DUF4349"/>
    <property type="match status" value="1"/>
</dbReference>
<feature type="transmembrane region" description="Helical" evidence="2">
    <location>
        <begin position="296"/>
        <end position="320"/>
    </location>
</feature>
<evidence type="ECO:0000313" key="5">
    <source>
        <dbReference type="Proteomes" id="UP001501057"/>
    </source>
</evidence>
<dbReference type="EMBL" id="BAAAME010000004">
    <property type="protein sequence ID" value="GAA1739291.1"/>
    <property type="molecule type" value="Genomic_DNA"/>
</dbReference>
<proteinExistence type="predicted"/>
<accession>A0ABP4VVJ2</accession>
<dbReference type="InterPro" id="IPR025645">
    <property type="entry name" value="DUF4349"/>
</dbReference>
<keyword evidence="2" id="KW-1133">Transmembrane helix</keyword>
<feature type="domain" description="DUF4349" evidence="3">
    <location>
        <begin position="116"/>
        <end position="317"/>
    </location>
</feature>
<keyword evidence="2" id="KW-0472">Membrane</keyword>
<name>A0ABP4VVJ2_9ACTN</name>
<evidence type="ECO:0000256" key="1">
    <source>
        <dbReference type="SAM" id="MobiDB-lite"/>
    </source>
</evidence>
<keyword evidence="2" id="KW-0812">Transmembrane</keyword>
<feature type="transmembrane region" description="Helical" evidence="2">
    <location>
        <begin position="36"/>
        <end position="58"/>
    </location>
</feature>
<sequence length="327" mass="33609">MNTSTVLDDERIADLRSRVMADVETDVRRRGRRARIAAGGVAASIVLIAGAAGFSAVVTGNDSTPSFKGAPVPGGASSTDGDFSESIEPAPGGDAAVGPSKVAEPDQQTVPSEADRDVITTGQVSLTVSDPDASATDFGAWVEGVGGRVDHRSDYSESSSLTVRVPAGQVNAALEQLRSLGEVVSTSVDRVDVTTEVVDLDARIAALQASIARLTQILGTAATTSEVVEAESNLTQRQAELDGLVAQRAALGEQVDLSTIDVTFTATESASSVEPDGFLGGLRTGWNSLVDTVNGLVTGAGVVAPWLVVVLVLAGGAWAVTRRRTRP</sequence>
<evidence type="ECO:0000313" key="4">
    <source>
        <dbReference type="EMBL" id="GAA1739291.1"/>
    </source>
</evidence>
<evidence type="ECO:0000256" key="2">
    <source>
        <dbReference type="SAM" id="Phobius"/>
    </source>
</evidence>
<keyword evidence="5" id="KW-1185">Reference proteome</keyword>
<dbReference type="RefSeq" id="WP_344200685.1">
    <property type="nucleotide sequence ID" value="NZ_BAAAME010000004.1"/>
</dbReference>
<feature type="region of interest" description="Disordered" evidence="1">
    <location>
        <begin position="64"/>
        <end position="117"/>
    </location>
</feature>
<gene>
    <name evidence="4" type="ORF">GCM10009710_19530</name>
</gene>
<protein>
    <submittedName>
        <fullName evidence="4">DUF4349 domain-containing protein</fullName>
    </submittedName>
</protein>
<evidence type="ECO:0000259" key="3">
    <source>
        <dbReference type="Pfam" id="PF14257"/>
    </source>
</evidence>